<evidence type="ECO:0000256" key="1">
    <source>
        <dbReference type="SAM" id="MobiDB-lite"/>
    </source>
</evidence>
<proteinExistence type="predicted"/>
<feature type="compositionally biased region" description="Basic and acidic residues" evidence="1">
    <location>
        <begin position="346"/>
        <end position="362"/>
    </location>
</feature>
<feature type="compositionally biased region" description="Low complexity" evidence="1">
    <location>
        <begin position="1"/>
        <end position="22"/>
    </location>
</feature>
<name>A0A4V1IT82_9FUNG</name>
<reference evidence="3" key="1">
    <citation type="journal article" date="2018" name="Nat. Microbiol.">
        <title>Leveraging single-cell genomics to expand the fungal tree of life.</title>
        <authorList>
            <person name="Ahrendt S.R."/>
            <person name="Quandt C.A."/>
            <person name="Ciobanu D."/>
            <person name="Clum A."/>
            <person name="Salamov A."/>
            <person name="Andreopoulos B."/>
            <person name="Cheng J.F."/>
            <person name="Woyke T."/>
            <person name="Pelin A."/>
            <person name="Henrissat B."/>
            <person name="Reynolds N.K."/>
            <person name="Benny G.L."/>
            <person name="Smith M.E."/>
            <person name="James T.Y."/>
            <person name="Grigoriev I.V."/>
        </authorList>
    </citation>
    <scope>NUCLEOTIDE SEQUENCE [LARGE SCALE GENOMIC DNA]</scope>
    <source>
        <strain evidence="3">ATCC 52028</strain>
    </source>
</reference>
<feature type="region of interest" description="Disordered" evidence="1">
    <location>
        <begin position="1"/>
        <end position="57"/>
    </location>
</feature>
<dbReference type="EMBL" id="ML010300">
    <property type="protein sequence ID" value="RKO96147.1"/>
    <property type="molecule type" value="Genomic_DNA"/>
</dbReference>
<evidence type="ECO:0000313" key="3">
    <source>
        <dbReference type="Proteomes" id="UP000268535"/>
    </source>
</evidence>
<dbReference type="Proteomes" id="UP000268535">
    <property type="component" value="Unassembled WGS sequence"/>
</dbReference>
<organism evidence="2 3">
    <name type="scientific">Caulochytrium protostelioides</name>
    <dbReference type="NCBI Taxonomy" id="1555241"/>
    <lineage>
        <taxon>Eukaryota</taxon>
        <taxon>Fungi</taxon>
        <taxon>Fungi incertae sedis</taxon>
        <taxon>Chytridiomycota</taxon>
        <taxon>Chytridiomycota incertae sedis</taxon>
        <taxon>Chytridiomycetes</taxon>
        <taxon>Caulochytriales</taxon>
        <taxon>Caulochytriaceae</taxon>
        <taxon>Caulochytrium</taxon>
    </lineage>
</organism>
<accession>A0A4V1IT82</accession>
<sequence length="617" mass="66832">DSFSSAQPSIPPAAASAALQSSSPPPAPIPASASPSISRAASGLLTQPPAESCTPATAAYAGPNERWLDNEDVSDDRAWAANGHLRRHGTPDRDGNGVIAAMVGSAGDESLSFGDVPGDGAPLKPFPRTMTGAEALAQSWHMADDEVHTSLNATAAEPLEIDDHVDHALYQRLVHHFREGQQALPLHTLRLTAMLAETASVGVPAVLHRWSQHPLTTTLAALFEECLRMACAEAVSQQGQMQRVGDISQRRDAVWAVTATTETRTAACGDGTAVQCLVHGHVATRDEAQLAALQQRCEDKRLAHRDTVRSASFLVKLTALRIQQALGQIKEATLQRQHYERTLLTDPLDDRHLPTAHGHSENDELASPTARPCHVQRAGTSTQVALEQAFHFLFHLEHELQAWRPREPAQTPTRDELLAGLRVWIGELAAVVLAPEARTPLHTQHFLILHLVRTPGIGAWGAMLLQPPRVPHVAAVNNMPASAPAPTPAQGSFQIRLAHYLLALRTYLGFIDELSEQRTAVQQTQAADFAAMQTDAQWVVVADPAADAKLPSHVALSEADYLALWPQFQLAGTLEAVRQWCRRCQPSSPTQLQSWYATSRSVLVLLLDHVTLLNGLP</sequence>
<feature type="region of interest" description="Disordered" evidence="1">
    <location>
        <begin position="346"/>
        <end position="378"/>
    </location>
</feature>
<feature type="non-terminal residue" evidence="2">
    <location>
        <position position="617"/>
    </location>
</feature>
<evidence type="ECO:0000313" key="2">
    <source>
        <dbReference type="EMBL" id="RKO96147.1"/>
    </source>
</evidence>
<gene>
    <name evidence="2" type="ORF">CAUPRSCDRAFT_12156</name>
</gene>
<dbReference type="AlphaFoldDB" id="A0A4V1IT82"/>
<protein>
    <submittedName>
        <fullName evidence="2">Uncharacterized protein</fullName>
    </submittedName>
</protein>
<feature type="compositionally biased region" description="Low complexity" evidence="1">
    <location>
        <begin position="30"/>
        <end position="42"/>
    </location>
</feature>
<feature type="non-terminal residue" evidence="2">
    <location>
        <position position="1"/>
    </location>
</feature>